<evidence type="ECO:0000313" key="8">
    <source>
        <dbReference type="Proteomes" id="UP000284651"/>
    </source>
</evidence>
<dbReference type="InterPro" id="IPR058240">
    <property type="entry name" value="rSAM_sf"/>
</dbReference>
<dbReference type="Proteomes" id="UP000284651">
    <property type="component" value="Unassembled WGS sequence"/>
</dbReference>
<dbReference type="NCBIfam" id="TIGR02495">
    <property type="entry name" value="NrdG2"/>
    <property type="match status" value="1"/>
</dbReference>
<dbReference type="AlphaFoldDB" id="A0A413CUL5"/>
<reference evidence="7 8" key="1">
    <citation type="submission" date="2018-08" db="EMBL/GenBank/DDBJ databases">
        <title>A genome reference for cultivated species of the human gut microbiota.</title>
        <authorList>
            <person name="Zou Y."/>
            <person name="Xue W."/>
            <person name="Luo G."/>
        </authorList>
    </citation>
    <scope>NUCLEOTIDE SEQUENCE [LARGE SCALE GENOMIC DNA]</scope>
    <source>
        <strain evidence="7 8">AF10-31</strain>
    </source>
</reference>
<feature type="domain" description="Radical SAM core" evidence="6">
    <location>
        <begin position="188"/>
        <end position="404"/>
    </location>
</feature>
<feature type="domain" description="HTH marR-type" evidence="5">
    <location>
        <begin position="32"/>
        <end position="164"/>
    </location>
</feature>
<dbReference type="PROSITE" id="PS51918">
    <property type="entry name" value="RADICAL_SAM"/>
    <property type="match status" value="1"/>
</dbReference>
<dbReference type="SFLD" id="SFLDG01067">
    <property type="entry name" value="SPASM/twitch_domain_containing"/>
    <property type="match status" value="1"/>
</dbReference>
<dbReference type="InterPro" id="IPR013785">
    <property type="entry name" value="Aldolase_TIM"/>
</dbReference>
<dbReference type="InterPro" id="IPR036388">
    <property type="entry name" value="WH-like_DNA-bd_sf"/>
</dbReference>
<keyword evidence="4" id="KW-0411">Iron-sulfur</keyword>
<dbReference type="SFLD" id="SFLDS00029">
    <property type="entry name" value="Radical_SAM"/>
    <property type="match status" value="2"/>
</dbReference>
<evidence type="ECO:0000256" key="1">
    <source>
        <dbReference type="ARBA" id="ARBA00022691"/>
    </source>
</evidence>
<sequence length="408" mass="47569">MNISTQNHNNSKRTSVLFFFIKIAYNTYMEKQNDLLMDSSILYRSTQKYYDKMLQDLNLSYAQLPILIEIYENEGISLQQIVQVGGYDKGTVTKNVQKLNTLGYVSILTSAKDKRAKELYTTALTKKHISEIYGIRRDWWHHITQDLNADEIEVFSRFYQTLSNHARSYADLEQTNLQFYKLKKLSLSDFDPYLSCSLYTGGCNLKCPYCHSKDLVYLKENMYPIINEKINEYLKSHRKDLEGIYISGGEPLMHEGILSFLQYAKSLDYKIKLHTNGMFYDRLKRILKDGLVDYVSLDIKNAPSAYAKTCGVEDVDLMDIEKSLNELKASSFDYDVYITLVDEFHNEKTMDELGQWIQGVDHVVLQPFKDCQTTIDHSLRSPNFDQILKYKTILEQYVKHVEIRGNQT</sequence>
<evidence type="ECO:0000259" key="6">
    <source>
        <dbReference type="PROSITE" id="PS51918"/>
    </source>
</evidence>
<dbReference type="EMBL" id="QSAT01000013">
    <property type="protein sequence ID" value="RGW75339.1"/>
    <property type="molecule type" value="Genomic_DNA"/>
</dbReference>
<name>A0A413CUL5_9FIRM</name>
<dbReference type="GO" id="GO:0003824">
    <property type="term" value="F:catalytic activity"/>
    <property type="evidence" value="ECO:0007669"/>
    <property type="project" value="InterPro"/>
</dbReference>
<dbReference type="InterPro" id="IPR050377">
    <property type="entry name" value="Radical_SAM_PqqE_MftC-like"/>
</dbReference>
<evidence type="ECO:0000256" key="2">
    <source>
        <dbReference type="ARBA" id="ARBA00022723"/>
    </source>
</evidence>
<keyword evidence="3" id="KW-0408">Iron</keyword>
<dbReference type="Gene3D" id="3.20.20.70">
    <property type="entry name" value="Aldolase class I"/>
    <property type="match status" value="1"/>
</dbReference>
<dbReference type="GO" id="GO:0003700">
    <property type="term" value="F:DNA-binding transcription factor activity"/>
    <property type="evidence" value="ECO:0007669"/>
    <property type="project" value="InterPro"/>
</dbReference>
<proteinExistence type="predicted"/>
<dbReference type="Gene3D" id="1.10.10.10">
    <property type="entry name" value="Winged helix-like DNA-binding domain superfamily/Winged helix DNA-binding domain"/>
    <property type="match status" value="1"/>
</dbReference>
<evidence type="ECO:0000313" key="7">
    <source>
        <dbReference type="EMBL" id="RGW75339.1"/>
    </source>
</evidence>
<evidence type="ECO:0000256" key="3">
    <source>
        <dbReference type="ARBA" id="ARBA00023004"/>
    </source>
</evidence>
<dbReference type="PROSITE" id="PS50995">
    <property type="entry name" value="HTH_MARR_2"/>
    <property type="match status" value="1"/>
</dbReference>
<keyword evidence="1" id="KW-0949">S-adenosyl-L-methionine</keyword>
<accession>A0A413CUL5</accession>
<comment type="caution">
    <text evidence="7">The sequence shown here is derived from an EMBL/GenBank/DDBJ whole genome shotgun (WGS) entry which is preliminary data.</text>
</comment>
<dbReference type="SUPFAM" id="SSF102114">
    <property type="entry name" value="Radical SAM enzymes"/>
    <property type="match status" value="1"/>
</dbReference>
<dbReference type="PANTHER" id="PTHR11228">
    <property type="entry name" value="RADICAL SAM DOMAIN PROTEIN"/>
    <property type="match status" value="1"/>
</dbReference>
<dbReference type="CDD" id="cd01335">
    <property type="entry name" value="Radical_SAM"/>
    <property type="match status" value="1"/>
</dbReference>
<dbReference type="SUPFAM" id="SSF46785">
    <property type="entry name" value="Winged helix' DNA-binding domain"/>
    <property type="match status" value="1"/>
</dbReference>
<evidence type="ECO:0000256" key="4">
    <source>
        <dbReference type="ARBA" id="ARBA00023014"/>
    </source>
</evidence>
<dbReference type="Pfam" id="PF04055">
    <property type="entry name" value="Radical_SAM"/>
    <property type="match status" value="1"/>
</dbReference>
<dbReference type="SMART" id="SM00347">
    <property type="entry name" value="HTH_MARR"/>
    <property type="match status" value="1"/>
</dbReference>
<dbReference type="InterPro" id="IPR036390">
    <property type="entry name" value="WH_DNA-bd_sf"/>
</dbReference>
<dbReference type="InterPro" id="IPR000835">
    <property type="entry name" value="HTH_MarR-typ"/>
</dbReference>
<organism evidence="7 8">
    <name type="scientific">Holdemanella biformis</name>
    <dbReference type="NCBI Taxonomy" id="1735"/>
    <lineage>
        <taxon>Bacteria</taxon>
        <taxon>Bacillati</taxon>
        <taxon>Bacillota</taxon>
        <taxon>Erysipelotrichia</taxon>
        <taxon>Erysipelotrichales</taxon>
        <taxon>Erysipelotrichaceae</taxon>
        <taxon>Holdemanella</taxon>
    </lineage>
</organism>
<dbReference type="InterPro" id="IPR007197">
    <property type="entry name" value="rSAM"/>
</dbReference>
<dbReference type="GO" id="GO:0051536">
    <property type="term" value="F:iron-sulfur cluster binding"/>
    <property type="evidence" value="ECO:0007669"/>
    <property type="project" value="UniProtKB-KW"/>
</dbReference>
<dbReference type="Pfam" id="PF12802">
    <property type="entry name" value="MarR_2"/>
    <property type="match status" value="1"/>
</dbReference>
<dbReference type="SFLD" id="SFLDG01094">
    <property type="entry name" value="Uncharacterised_Radical_SAM_Su"/>
    <property type="match status" value="1"/>
</dbReference>
<dbReference type="PANTHER" id="PTHR11228:SF27">
    <property type="entry name" value="GLYCYL-RADICAL ENZYME ACTIVATING ENZYME MJ1227-RELATED"/>
    <property type="match status" value="1"/>
</dbReference>
<dbReference type="InterPro" id="IPR012840">
    <property type="entry name" value="NrdG2"/>
</dbReference>
<protein>
    <submittedName>
        <fullName evidence="7">Anaerobic ribonucleoside-triphosphate reductase activating protein</fullName>
    </submittedName>
</protein>
<evidence type="ECO:0000259" key="5">
    <source>
        <dbReference type="PROSITE" id="PS50995"/>
    </source>
</evidence>
<dbReference type="GO" id="GO:0046872">
    <property type="term" value="F:metal ion binding"/>
    <property type="evidence" value="ECO:0007669"/>
    <property type="project" value="UniProtKB-KW"/>
</dbReference>
<keyword evidence="2" id="KW-0479">Metal-binding</keyword>
<gene>
    <name evidence="7" type="ORF">DWV56_05180</name>
</gene>